<evidence type="ECO:0000313" key="15">
    <source>
        <dbReference type="Proteomes" id="UP000502377"/>
    </source>
</evidence>
<gene>
    <name evidence="14" type="primary">folK</name>
    <name evidence="14" type="ORF">CRECT_0254</name>
</gene>
<accession>A0A6G5QJQ7</accession>
<keyword evidence="6" id="KW-0547">Nucleotide-binding</keyword>
<evidence type="ECO:0000256" key="3">
    <source>
        <dbReference type="ARBA" id="ARBA00013253"/>
    </source>
</evidence>
<protein>
    <recommendedName>
        <fullName evidence="4">2-amino-4-hydroxy-6-hydroxymethyldihydropteridine pyrophosphokinase</fullName>
        <ecNumber evidence="3">2.7.6.3</ecNumber>
    </recommendedName>
    <alternativeName>
        <fullName evidence="11">6-hydroxymethyl-7,8-dihydropterin pyrophosphokinase</fullName>
    </alternativeName>
    <alternativeName>
        <fullName evidence="12">7,8-dihydro-6-hydroxymethylpterin-pyrophosphokinase</fullName>
    </alternativeName>
</protein>
<dbReference type="NCBIfam" id="TIGR01498">
    <property type="entry name" value="folK"/>
    <property type="match status" value="1"/>
</dbReference>
<organism evidence="14 15">
    <name type="scientific">Campylobacter rectus</name>
    <name type="common">Wolinella recta</name>
    <dbReference type="NCBI Taxonomy" id="203"/>
    <lineage>
        <taxon>Bacteria</taxon>
        <taxon>Pseudomonadati</taxon>
        <taxon>Campylobacterota</taxon>
        <taxon>Epsilonproteobacteria</taxon>
        <taxon>Campylobacterales</taxon>
        <taxon>Campylobacteraceae</taxon>
        <taxon>Campylobacter</taxon>
    </lineage>
</organism>
<dbReference type="UniPathway" id="UPA00077">
    <property type="reaction ID" value="UER00155"/>
</dbReference>
<evidence type="ECO:0000256" key="5">
    <source>
        <dbReference type="ARBA" id="ARBA00022679"/>
    </source>
</evidence>
<dbReference type="SUPFAM" id="SSF55083">
    <property type="entry name" value="6-hydroxymethyl-7,8-dihydropterin pyrophosphokinase, HPPK"/>
    <property type="match status" value="1"/>
</dbReference>
<comment type="pathway">
    <text evidence="1">Cofactor biosynthesis; tetrahydrofolate biosynthesis; 2-amino-4-hydroxy-6-hydroxymethyl-7,8-dihydropteridine diphosphate from 7,8-dihydroneopterin triphosphate: step 4/4.</text>
</comment>
<dbReference type="Pfam" id="PF01288">
    <property type="entry name" value="HPPK"/>
    <property type="match status" value="1"/>
</dbReference>
<dbReference type="PANTHER" id="PTHR43071:SF1">
    <property type="entry name" value="2-AMINO-4-HYDROXY-6-HYDROXYMETHYLDIHYDROPTERIDINE PYROPHOSPHOKINASE"/>
    <property type="match status" value="1"/>
</dbReference>
<dbReference type="Gene3D" id="3.30.70.560">
    <property type="entry name" value="7,8-Dihydro-6-hydroxymethylpterin-pyrophosphokinase HPPK"/>
    <property type="match status" value="1"/>
</dbReference>
<dbReference type="RefSeq" id="WP_002945928.1">
    <property type="nucleotide sequence ID" value="NZ_CP012543.1"/>
</dbReference>
<dbReference type="GO" id="GO:0016301">
    <property type="term" value="F:kinase activity"/>
    <property type="evidence" value="ECO:0007669"/>
    <property type="project" value="UniProtKB-KW"/>
</dbReference>
<comment type="function">
    <text evidence="10">Catalyzes the transfer of pyrophosphate from adenosine triphosphate (ATP) to 6-hydroxymethyl-7,8-dihydropterin, an enzymatic step in folate biosynthesis pathway.</text>
</comment>
<proteinExistence type="inferred from homology"/>
<name>A0A6G5QJQ7_CAMRE</name>
<reference evidence="14 15" key="1">
    <citation type="submission" date="2016-07" db="EMBL/GenBank/DDBJ databases">
        <title>Comparative genomics of the Campylobacter concisus group.</title>
        <authorList>
            <person name="Miller W.G."/>
            <person name="Yee E."/>
            <person name="Chapman M.H."/>
            <person name="Huynh S."/>
            <person name="Bono J.L."/>
            <person name="On S.L.W."/>
            <person name="StLeger J."/>
            <person name="Foster G."/>
            <person name="Parker C.T."/>
        </authorList>
    </citation>
    <scope>NUCLEOTIDE SEQUENCE [LARGE SCALE GENOMIC DNA]</scope>
    <source>
        <strain evidence="14 15">ATCC 33238</strain>
    </source>
</reference>
<evidence type="ECO:0000256" key="4">
    <source>
        <dbReference type="ARBA" id="ARBA00016218"/>
    </source>
</evidence>
<dbReference type="CDD" id="cd00483">
    <property type="entry name" value="HPPK"/>
    <property type="match status" value="1"/>
</dbReference>
<evidence type="ECO:0000256" key="12">
    <source>
        <dbReference type="ARBA" id="ARBA00033413"/>
    </source>
</evidence>
<evidence type="ECO:0000256" key="1">
    <source>
        <dbReference type="ARBA" id="ARBA00005051"/>
    </source>
</evidence>
<evidence type="ECO:0000256" key="11">
    <source>
        <dbReference type="ARBA" id="ARBA00029766"/>
    </source>
</evidence>
<dbReference type="EC" id="2.7.6.3" evidence="3"/>
<dbReference type="KEGG" id="crx:CRECT_0254"/>
<dbReference type="GO" id="GO:0046654">
    <property type="term" value="P:tetrahydrofolate biosynthetic process"/>
    <property type="evidence" value="ECO:0007669"/>
    <property type="project" value="UniProtKB-UniPathway"/>
</dbReference>
<evidence type="ECO:0000256" key="7">
    <source>
        <dbReference type="ARBA" id="ARBA00022777"/>
    </source>
</evidence>
<keyword evidence="5 14" id="KW-0808">Transferase</keyword>
<dbReference type="EMBL" id="CP012543">
    <property type="protein sequence ID" value="QCD45953.1"/>
    <property type="molecule type" value="Genomic_DNA"/>
</dbReference>
<feature type="domain" description="7,8-dihydro-6-hydroxymethylpterin-pyrophosphokinase" evidence="13">
    <location>
        <begin position="113"/>
        <end position="124"/>
    </location>
</feature>
<dbReference type="InterPro" id="IPR000550">
    <property type="entry name" value="Hppk"/>
</dbReference>
<dbReference type="PROSITE" id="PS00794">
    <property type="entry name" value="HPPK"/>
    <property type="match status" value="1"/>
</dbReference>
<evidence type="ECO:0000256" key="10">
    <source>
        <dbReference type="ARBA" id="ARBA00029409"/>
    </source>
</evidence>
<dbReference type="AlphaFoldDB" id="A0A6G5QJQ7"/>
<dbReference type="GO" id="GO:0003848">
    <property type="term" value="F:2-amino-4-hydroxy-6-hydroxymethyldihydropteridine diphosphokinase activity"/>
    <property type="evidence" value="ECO:0007669"/>
    <property type="project" value="UniProtKB-EC"/>
</dbReference>
<dbReference type="PANTHER" id="PTHR43071">
    <property type="entry name" value="2-AMINO-4-HYDROXY-6-HYDROXYMETHYLDIHYDROPTERIDINE PYROPHOSPHOKINASE"/>
    <property type="match status" value="1"/>
</dbReference>
<evidence type="ECO:0000256" key="2">
    <source>
        <dbReference type="ARBA" id="ARBA00005810"/>
    </source>
</evidence>
<evidence type="ECO:0000259" key="13">
    <source>
        <dbReference type="PROSITE" id="PS00794"/>
    </source>
</evidence>
<evidence type="ECO:0000256" key="8">
    <source>
        <dbReference type="ARBA" id="ARBA00022840"/>
    </source>
</evidence>
<dbReference type="InterPro" id="IPR035907">
    <property type="entry name" value="Hppk_sf"/>
</dbReference>
<sequence>MKITGARRFSKCLFFPKVFDFKPGFKNSVILGLGGNIGDVKKRFCRLHFKLSRDGRFHVVENSALLINEAFGFKEQADFTNAVTLVQTSLAARQILKITANLERRFGRVRSFKNAPRTLDIDILYFSGQNRNDARLALPHPGAKSRISVILLLGTMKRVCKSGVKF</sequence>
<evidence type="ECO:0000256" key="6">
    <source>
        <dbReference type="ARBA" id="ARBA00022741"/>
    </source>
</evidence>
<keyword evidence="7 14" id="KW-0418">Kinase</keyword>
<evidence type="ECO:0000313" key="14">
    <source>
        <dbReference type="EMBL" id="QCD45953.1"/>
    </source>
</evidence>
<dbReference type="GO" id="GO:0005524">
    <property type="term" value="F:ATP binding"/>
    <property type="evidence" value="ECO:0007669"/>
    <property type="project" value="UniProtKB-KW"/>
</dbReference>
<comment type="similarity">
    <text evidence="2">Belongs to the HPPK family.</text>
</comment>
<dbReference type="Proteomes" id="UP000502377">
    <property type="component" value="Chromosome"/>
</dbReference>
<keyword evidence="8" id="KW-0067">ATP-binding</keyword>
<evidence type="ECO:0000256" key="9">
    <source>
        <dbReference type="ARBA" id="ARBA00022909"/>
    </source>
</evidence>
<dbReference type="GO" id="GO:0046656">
    <property type="term" value="P:folic acid biosynthetic process"/>
    <property type="evidence" value="ECO:0007669"/>
    <property type="project" value="UniProtKB-KW"/>
</dbReference>
<keyword evidence="9" id="KW-0289">Folate biosynthesis</keyword>